<keyword evidence="3" id="KW-1185">Reference proteome</keyword>
<name>A0A1D8AT34_9BACT</name>
<dbReference type="Gene3D" id="3.40.1350.10">
    <property type="match status" value="1"/>
</dbReference>
<dbReference type="AlphaFoldDB" id="A0A1D8AT34"/>
<dbReference type="CDD" id="cd22362">
    <property type="entry name" value="TnsA_endonuclease-like"/>
    <property type="match status" value="1"/>
</dbReference>
<feature type="domain" description="TnsA endonuclease N-terminal" evidence="1">
    <location>
        <begin position="81"/>
        <end position="173"/>
    </location>
</feature>
<accession>A0A1D8AT34</accession>
<reference evidence="2 3" key="1">
    <citation type="submission" date="2016-06" db="EMBL/GenBank/DDBJ databases">
        <title>Three novel species with peptidoglycan cell walls form the new genus Lacunisphaera gen. nov. in the family Opitutaceae of the verrucomicrobial subdivision 4.</title>
        <authorList>
            <person name="Rast P."/>
            <person name="Gloeckner I."/>
            <person name="Jogler M."/>
            <person name="Boedeker C."/>
            <person name="Jeske O."/>
            <person name="Wiegand S."/>
            <person name="Reinhardt R."/>
            <person name="Schumann P."/>
            <person name="Rohde M."/>
            <person name="Spring S."/>
            <person name="Gloeckner F.O."/>
            <person name="Jogler C."/>
        </authorList>
    </citation>
    <scope>NUCLEOTIDE SEQUENCE [LARGE SCALE GENOMIC DNA]</scope>
    <source>
        <strain evidence="2 3">IG16b</strain>
    </source>
</reference>
<proteinExistence type="predicted"/>
<dbReference type="InterPro" id="IPR014833">
    <property type="entry name" value="TnsA_N"/>
</dbReference>
<dbReference type="OrthoDB" id="5291587at2"/>
<evidence type="ECO:0000313" key="3">
    <source>
        <dbReference type="Proteomes" id="UP000095228"/>
    </source>
</evidence>
<dbReference type="InterPro" id="IPR011335">
    <property type="entry name" value="Restrct_endonuc-II-like"/>
</dbReference>
<evidence type="ECO:0000313" key="2">
    <source>
        <dbReference type="EMBL" id="AOS44059.1"/>
    </source>
</evidence>
<dbReference type="KEGG" id="obg:Verru16b_01120"/>
<dbReference type="InterPro" id="IPR011856">
    <property type="entry name" value="tRNA_endonuc-like_dom_sf"/>
</dbReference>
<protein>
    <submittedName>
        <fullName evidence="2">Transposon Tn7 transposition protein TnsA</fullName>
    </submittedName>
</protein>
<dbReference type="Pfam" id="PF08722">
    <property type="entry name" value="Tn7_TnsA-like_N"/>
    <property type="match status" value="1"/>
</dbReference>
<dbReference type="EMBL" id="CP016094">
    <property type="protein sequence ID" value="AOS44059.1"/>
    <property type="molecule type" value="Genomic_DNA"/>
</dbReference>
<dbReference type="SUPFAM" id="SSF52980">
    <property type="entry name" value="Restriction endonuclease-like"/>
    <property type="match status" value="1"/>
</dbReference>
<dbReference type="GO" id="GO:0003676">
    <property type="term" value="F:nucleic acid binding"/>
    <property type="evidence" value="ECO:0007669"/>
    <property type="project" value="InterPro"/>
</dbReference>
<organism evidence="2 3">
    <name type="scientific">Lacunisphaera limnophila</name>
    <dbReference type="NCBI Taxonomy" id="1838286"/>
    <lineage>
        <taxon>Bacteria</taxon>
        <taxon>Pseudomonadati</taxon>
        <taxon>Verrucomicrobiota</taxon>
        <taxon>Opitutia</taxon>
        <taxon>Opitutales</taxon>
        <taxon>Opitutaceae</taxon>
        <taxon>Lacunisphaera</taxon>
    </lineage>
</organism>
<dbReference type="STRING" id="1838286.Verru16b_01120"/>
<dbReference type="Proteomes" id="UP000095228">
    <property type="component" value="Chromosome"/>
</dbReference>
<dbReference type="RefSeq" id="WP_069961350.1">
    <property type="nucleotide sequence ID" value="NZ_CP016094.1"/>
</dbReference>
<sequence length="274" mass="30681">MSGRFHPYFLARDYTKCVIARGKCLLEAPPEQYKPLFTVVDFPSFGFRTMFGSWIVNRVMHPVSTPEFDTNLMFHAPGMGVVNLAEQFALEPALTREIAFELQVDHPAVAHGGKKQDIIMSTDLVVTFERPGGMLQRHAYAVKQAKDLTERVIEKLAIEQAYWTKRRIPWSLILDTRLPRQLIANMELVMEFAEVGRLPCDAIVVRDATAWIVPHLRTGAPLRTVCSRCDAALGLPRGTALSVAYHLTLKGTLPLDLRGAYLPDATIEPLRAVA</sequence>
<gene>
    <name evidence="2" type="primary">tnsA</name>
    <name evidence="2" type="ORF">Verru16b_01120</name>
</gene>
<evidence type="ECO:0000259" key="1">
    <source>
        <dbReference type="Pfam" id="PF08722"/>
    </source>
</evidence>